<organism evidence="3 4">
    <name type="scientific">Streptomyces klenkii</name>
    <dbReference type="NCBI Taxonomy" id="1420899"/>
    <lineage>
        <taxon>Bacteria</taxon>
        <taxon>Bacillati</taxon>
        <taxon>Actinomycetota</taxon>
        <taxon>Actinomycetes</taxon>
        <taxon>Kitasatosporales</taxon>
        <taxon>Streptomycetaceae</taxon>
        <taxon>Streptomyces</taxon>
    </lineage>
</organism>
<feature type="region of interest" description="Disordered" evidence="1">
    <location>
        <begin position="77"/>
        <end position="97"/>
    </location>
</feature>
<evidence type="ECO:0000313" key="4">
    <source>
        <dbReference type="Proteomes" id="UP000270343"/>
    </source>
</evidence>
<accession>A0A3B0BF58</accession>
<sequence length="239" mass="24494">MHRTAPRLARLLACAAVPVMLVATGCSDDDGGAKKKSPSPSAPASAPSASPSVKAAAFAKLPPEVCKSIGEKTIDSLVPKAKKKEGEALPTSDANDSASCFWNGLNDEDVKDLQFRSLTVSFKRLASDPTLGSGEKRAEKFAEQQVTKATTADGAKDAKTDKAEGIGDGANLVATDTKKDDDDYRNATVVTRTGNVVVTVKYSGAGFQGAKNPAADDIAKGAKDAAKEAVAAVAAANKG</sequence>
<dbReference type="EMBL" id="RBAM01000007">
    <property type="protein sequence ID" value="RKN70737.1"/>
    <property type="molecule type" value="Genomic_DNA"/>
</dbReference>
<feature type="region of interest" description="Disordered" evidence="1">
    <location>
        <begin position="27"/>
        <end position="54"/>
    </location>
</feature>
<dbReference type="RefSeq" id="WP_120756451.1">
    <property type="nucleotide sequence ID" value="NZ_JBFADQ010000010.1"/>
</dbReference>
<evidence type="ECO:0000256" key="2">
    <source>
        <dbReference type="SAM" id="SignalP"/>
    </source>
</evidence>
<dbReference type="PROSITE" id="PS51257">
    <property type="entry name" value="PROKAR_LIPOPROTEIN"/>
    <property type="match status" value="1"/>
</dbReference>
<evidence type="ECO:0008006" key="5">
    <source>
        <dbReference type="Google" id="ProtNLM"/>
    </source>
</evidence>
<dbReference type="OrthoDB" id="4333909at2"/>
<feature type="chain" id="PRO_5039498970" description="DUF3558 domain-containing protein" evidence="2">
    <location>
        <begin position="24"/>
        <end position="239"/>
    </location>
</feature>
<feature type="compositionally biased region" description="Low complexity" evidence="1">
    <location>
        <begin position="38"/>
        <end position="54"/>
    </location>
</feature>
<reference evidence="3 4" key="1">
    <citation type="journal article" date="2015" name="Antonie Van Leeuwenhoek">
        <title>Streptomyces klenkii sp. nov., isolated from deep marine sediment.</title>
        <authorList>
            <person name="Veyisoglu A."/>
            <person name="Sahin N."/>
        </authorList>
    </citation>
    <scope>NUCLEOTIDE SEQUENCE [LARGE SCALE GENOMIC DNA]</scope>
    <source>
        <strain evidence="3 4">KCTC 29202</strain>
    </source>
</reference>
<gene>
    <name evidence="3" type="ORF">D7231_17660</name>
</gene>
<protein>
    <recommendedName>
        <fullName evidence="5">DUF3558 domain-containing protein</fullName>
    </recommendedName>
</protein>
<keyword evidence="4" id="KW-1185">Reference proteome</keyword>
<feature type="signal peptide" evidence="2">
    <location>
        <begin position="1"/>
        <end position="23"/>
    </location>
</feature>
<keyword evidence="2" id="KW-0732">Signal</keyword>
<proteinExistence type="predicted"/>
<dbReference type="Proteomes" id="UP000270343">
    <property type="component" value="Unassembled WGS sequence"/>
</dbReference>
<evidence type="ECO:0000256" key="1">
    <source>
        <dbReference type="SAM" id="MobiDB-lite"/>
    </source>
</evidence>
<comment type="caution">
    <text evidence="3">The sequence shown here is derived from an EMBL/GenBank/DDBJ whole genome shotgun (WGS) entry which is preliminary data.</text>
</comment>
<dbReference type="AlphaFoldDB" id="A0A3B0BF58"/>
<name>A0A3B0BF58_9ACTN</name>
<evidence type="ECO:0000313" key="3">
    <source>
        <dbReference type="EMBL" id="RKN70737.1"/>
    </source>
</evidence>